<dbReference type="EMBL" id="CP012159">
    <property type="protein sequence ID" value="AKT37867.1"/>
    <property type="molecule type" value="Genomic_DNA"/>
</dbReference>
<dbReference type="OrthoDB" id="5519701at2"/>
<organism evidence="1 2">
    <name type="scientific">Chondromyces crocatus</name>
    <dbReference type="NCBI Taxonomy" id="52"/>
    <lineage>
        <taxon>Bacteria</taxon>
        <taxon>Pseudomonadati</taxon>
        <taxon>Myxococcota</taxon>
        <taxon>Polyangia</taxon>
        <taxon>Polyangiales</taxon>
        <taxon>Polyangiaceae</taxon>
        <taxon>Chondromyces</taxon>
    </lineage>
</organism>
<proteinExistence type="predicted"/>
<dbReference type="KEGG" id="ccro:CMC5_020100"/>
<sequence length="67" mass="7639">MRALCPACGFHHEVIRVLEDGHSNERREVYQVAPLETCDRAWLSDKEILEAHARFGEDAIISDDDSD</sequence>
<protein>
    <submittedName>
        <fullName evidence="1">Uncharacterized protein</fullName>
    </submittedName>
</protein>
<name>A0A0K1EB05_CHOCO</name>
<reference evidence="1 2" key="1">
    <citation type="submission" date="2015-07" db="EMBL/GenBank/DDBJ databases">
        <title>Genome analysis of myxobacterium Chondromyces crocatus Cm c5 reveals a high potential for natural compound synthesis and the genetic basis for the loss of fruiting body formation.</title>
        <authorList>
            <person name="Zaburannyi N."/>
            <person name="Bunk B."/>
            <person name="Maier J."/>
            <person name="Overmann J."/>
            <person name="Mueller R."/>
        </authorList>
    </citation>
    <scope>NUCLEOTIDE SEQUENCE [LARGE SCALE GENOMIC DNA]</scope>
    <source>
        <strain evidence="1 2">Cm c5</strain>
    </source>
</reference>
<evidence type="ECO:0000313" key="1">
    <source>
        <dbReference type="EMBL" id="AKT37867.1"/>
    </source>
</evidence>
<dbReference type="AlphaFoldDB" id="A0A0K1EB05"/>
<dbReference type="Proteomes" id="UP000067626">
    <property type="component" value="Chromosome"/>
</dbReference>
<dbReference type="RefSeq" id="WP_050430177.1">
    <property type="nucleotide sequence ID" value="NZ_CP012159.1"/>
</dbReference>
<keyword evidence="2" id="KW-1185">Reference proteome</keyword>
<evidence type="ECO:0000313" key="2">
    <source>
        <dbReference type="Proteomes" id="UP000067626"/>
    </source>
</evidence>
<accession>A0A0K1EB05</accession>
<gene>
    <name evidence="1" type="ORF">CMC5_020100</name>
</gene>